<gene>
    <name evidence="2" type="ORF">FXN61_05485</name>
</gene>
<dbReference type="InterPro" id="IPR010982">
    <property type="entry name" value="Lambda_DNA-bd_dom_sf"/>
</dbReference>
<evidence type="ECO:0000313" key="3">
    <source>
        <dbReference type="Proteomes" id="UP001515943"/>
    </source>
</evidence>
<proteinExistence type="predicted"/>
<dbReference type="Proteomes" id="UP001515943">
    <property type="component" value="Unassembled WGS sequence"/>
</dbReference>
<dbReference type="SMART" id="SM00530">
    <property type="entry name" value="HTH_XRE"/>
    <property type="match status" value="1"/>
</dbReference>
<reference evidence="2 3" key="1">
    <citation type="submission" date="2019-08" db="EMBL/GenBank/DDBJ databases">
        <title>Lentzea from Indian Himalayas.</title>
        <authorList>
            <person name="Mandal S."/>
            <person name="Mallick Gupta A."/>
            <person name="Maiti P.K."/>
            <person name="Sarkar J."/>
            <person name="Mandal S."/>
        </authorList>
    </citation>
    <scope>NUCLEOTIDE SEQUENCE [LARGE SCALE GENOMIC DNA]</scope>
    <source>
        <strain evidence="2 3">PSKA42</strain>
    </source>
</reference>
<evidence type="ECO:0000313" key="2">
    <source>
        <dbReference type="EMBL" id="NKE56306.1"/>
    </source>
</evidence>
<dbReference type="CDD" id="cd00093">
    <property type="entry name" value="HTH_XRE"/>
    <property type="match status" value="1"/>
</dbReference>
<feature type="domain" description="HTH cro/C1-type" evidence="1">
    <location>
        <begin position="38"/>
        <end position="84"/>
    </location>
</feature>
<accession>A0ABX1FC55</accession>
<comment type="caution">
    <text evidence="2">The sequence shown here is derived from an EMBL/GenBank/DDBJ whole genome shotgun (WGS) entry which is preliminary data.</text>
</comment>
<dbReference type="PROSITE" id="PS50943">
    <property type="entry name" value="HTH_CROC1"/>
    <property type="match status" value="1"/>
</dbReference>
<dbReference type="EMBL" id="VSRL01000012">
    <property type="protein sequence ID" value="NKE56306.1"/>
    <property type="molecule type" value="Genomic_DNA"/>
</dbReference>
<dbReference type="SUPFAM" id="SSF47413">
    <property type="entry name" value="lambda repressor-like DNA-binding domains"/>
    <property type="match status" value="1"/>
</dbReference>
<evidence type="ECO:0000259" key="1">
    <source>
        <dbReference type="PROSITE" id="PS50943"/>
    </source>
</evidence>
<dbReference type="InterPro" id="IPR001387">
    <property type="entry name" value="Cro/C1-type_HTH"/>
</dbReference>
<dbReference type="Pfam" id="PF13560">
    <property type="entry name" value="HTH_31"/>
    <property type="match status" value="1"/>
</dbReference>
<keyword evidence="3" id="KW-1185">Reference proteome</keyword>
<organism evidence="2 3">
    <name type="scientific">Lentzea indica</name>
    <dbReference type="NCBI Taxonomy" id="2604800"/>
    <lineage>
        <taxon>Bacteria</taxon>
        <taxon>Bacillati</taxon>
        <taxon>Actinomycetota</taxon>
        <taxon>Actinomycetes</taxon>
        <taxon>Pseudonocardiales</taxon>
        <taxon>Pseudonocardiaceae</taxon>
        <taxon>Lentzea</taxon>
    </lineage>
</organism>
<name>A0ABX1FC55_9PSEU</name>
<sequence length="100" mass="10751">MARRDDCEAEVVGGRRTVQDRQAWDNLAGPGAEFGAELRRRRVEAGVSLGRMANVVHYSKGYLSKVENGRLPPTATLARLTDGFLNAGGALVALAIRGNE</sequence>
<dbReference type="Gene3D" id="1.10.260.40">
    <property type="entry name" value="lambda repressor-like DNA-binding domains"/>
    <property type="match status" value="1"/>
</dbReference>
<protein>
    <submittedName>
        <fullName evidence="2">Helix-turn-helix domain-containing protein</fullName>
    </submittedName>
</protein>